<protein>
    <submittedName>
        <fullName evidence="3">Protein NYNRIN-like</fullName>
    </submittedName>
</protein>
<sequence length="282" mass="32440">MVEEEGEVLGPYQELVEAINLGSQEESKEDMPGLNTNIVVHRVPLKPECNPVRQKLRKMKLDVLIKIKEEVQKQIEAEFLTISKYPKWVANIILVPKKDGKVRMCVDYRDLNRASPKDNFPLPHIDMLVDNTAGYSTFSFMDGFLGYNQIKMAKEDREKTTFITLWGTFCYKVMPFGSKNAGATYQRAMVTLFHDMMHKEIEVYVDDMIAKSKADEDHTTMLQKLFDRLRKYQLKLNPSKCTFGATSVKLLGFIVSEEGIKVDPDKVRTIMEMPSPKTEKEI</sequence>
<gene>
    <name evidence="3" type="ORF">E5676_scaffold546G00020</name>
    <name evidence="2" type="ORF">E6C27_scaffold805G00210</name>
</gene>
<dbReference type="Gene3D" id="3.30.70.270">
    <property type="match status" value="1"/>
</dbReference>
<reference evidence="4 5" key="1">
    <citation type="submission" date="2019-08" db="EMBL/GenBank/DDBJ databases">
        <title>Draft genome sequences of two oriental melons (Cucumis melo L. var makuwa).</title>
        <authorList>
            <person name="Kwon S.-Y."/>
        </authorList>
    </citation>
    <scope>NUCLEOTIDE SEQUENCE [LARGE SCALE GENOMIC DNA]</scope>
    <source>
        <strain evidence="5">cv. Chang Bougi</strain>
        <strain evidence="4">cv. SW 3</strain>
        <tissue evidence="3">Leaf</tissue>
    </source>
</reference>
<organism evidence="3 5">
    <name type="scientific">Cucumis melo var. makuwa</name>
    <name type="common">Oriental melon</name>
    <dbReference type="NCBI Taxonomy" id="1194695"/>
    <lineage>
        <taxon>Eukaryota</taxon>
        <taxon>Viridiplantae</taxon>
        <taxon>Streptophyta</taxon>
        <taxon>Embryophyta</taxon>
        <taxon>Tracheophyta</taxon>
        <taxon>Spermatophyta</taxon>
        <taxon>Magnoliopsida</taxon>
        <taxon>eudicotyledons</taxon>
        <taxon>Gunneridae</taxon>
        <taxon>Pentapetalae</taxon>
        <taxon>rosids</taxon>
        <taxon>fabids</taxon>
        <taxon>Cucurbitales</taxon>
        <taxon>Cucurbitaceae</taxon>
        <taxon>Benincaseae</taxon>
        <taxon>Cucumis</taxon>
    </lineage>
</organism>
<dbReference type="EMBL" id="SSTE01015381">
    <property type="protein sequence ID" value="KAA0043108.1"/>
    <property type="molecule type" value="Genomic_DNA"/>
</dbReference>
<dbReference type="InterPro" id="IPR043502">
    <property type="entry name" value="DNA/RNA_pol_sf"/>
</dbReference>
<dbReference type="Pfam" id="PF00078">
    <property type="entry name" value="RVT_1"/>
    <property type="match status" value="1"/>
</dbReference>
<accession>A0A5D3BDT6</accession>
<dbReference type="PANTHER" id="PTHR24559:SF457">
    <property type="entry name" value="RNA-DIRECTED DNA POLYMERASE HOMOLOG"/>
    <property type="match status" value="1"/>
</dbReference>
<dbReference type="InterPro" id="IPR000477">
    <property type="entry name" value="RT_dom"/>
</dbReference>
<dbReference type="EMBL" id="SSTD01019467">
    <property type="protein sequence ID" value="TYJ96378.1"/>
    <property type="molecule type" value="Genomic_DNA"/>
</dbReference>
<name>A0A5D3BDT6_CUCMM</name>
<dbReference type="SUPFAM" id="SSF56672">
    <property type="entry name" value="DNA/RNA polymerases"/>
    <property type="match status" value="1"/>
</dbReference>
<dbReference type="AlphaFoldDB" id="A0A5D3BDT6"/>
<dbReference type="PANTHER" id="PTHR24559">
    <property type="entry name" value="TRANSPOSON TY3-I GAG-POL POLYPROTEIN"/>
    <property type="match status" value="1"/>
</dbReference>
<evidence type="ECO:0000313" key="5">
    <source>
        <dbReference type="Proteomes" id="UP000321947"/>
    </source>
</evidence>
<evidence type="ECO:0000313" key="4">
    <source>
        <dbReference type="Proteomes" id="UP000321393"/>
    </source>
</evidence>
<evidence type="ECO:0000259" key="1">
    <source>
        <dbReference type="PROSITE" id="PS50878"/>
    </source>
</evidence>
<dbReference type="PROSITE" id="PS50878">
    <property type="entry name" value="RT_POL"/>
    <property type="match status" value="1"/>
</dbReference>
<evidence type="ECO:0000313" key="3">
    <source>
        <dbReference type="EMBL" id="TYJ96378.1"/>
    </source>
</evidence>
<dbReference type="Proteomes" id="UP000321947">
    <property type="component" value="Unassembled WGS sequence"/>
</dbReference>
<dbReference type="Gene3D" id="3.10.10.10">
    <property type="entry name" value="HIV Type 1 Reverse Transcriptase, subunit A, domain 1"/>
    <property type="match status" value="1"/>
</dbReference>
<feature type="domain" description="Reverse transcriptase" evidence="1">
    <location>
        <begin position="76"/>
        <end position="255"/>
    </location>
</feature>
<evidence type="ECO:0000313" key="2">
    <source>
        <dbReference type="EMBL" id="KAA0043108.1"/>
    </source>
</evidence>
<dbReference type="OrthoDB" id="101614at2759"/>
<proteinExistence type="predicted"/>
<dbReference type="InterPro" id="IPR053134">
    <property type="entry name" value="RNA-dir_DNA_polymerase"/>
</dbReference>
<comment type="caution">
    <text evidence="3">The sequence shown here is derived from an EMBL/GenBank/DDBJ whole genome shotgun (WGS) entry which is preliminary data.</text>
</comment>
<dbReference type="CDD" id="cd01647">
    <property type="entry name" value="RT_LTR"/>
    <property type="match status" value="1"/>
</dbReference>
<dbReference type="InterPro" id="IPR043128">
    <property type="entry name" value="Rev_trsase/Diguanyl_cyclase"/>
</dbReference>
<dbReference type="Proteomes" id="UP000321393">
    <property type="component" value="Unassembled WGS sequence"/>
</dbReference>